<dbReference type="SUPFAM" id="SSF51695">
    <property type="entry name" value="PLC-like phosphodiesterases"/>
    <property type="match status" value="1"/>
</dbReference>
<dbReference type="GO" id="GO:0046475">
    <property type="term" value="P:glycerophospholipid catabolic process"/>
    <property type="evidence" value="ECO:0007669"/>
    <property type="project" value="TreeGrafter"/>
</dbReference>
<dbReference type="Pfam" id="PF03009">
    <property type="entry name" value="GDPD"/>
    <property type="match status" value="1"/>
</dbReference>
<accession>A0A6L2MCA7</accession>
<dbReference type="InterPro" id="IPR017946">
    <property type="entry name" value="PLC-like_Pdiesterase_TIM-brl"/>
</dbReference>
<keyword evidence="2" id="KW-0319">Glycerol metabolism</keyword>
<proteinExistence type="predicted"/>
<evidence type="ECO:0000256" key="2">
    <source>
        <dbReference type="ARBA" id="ARBA00022798"/>
    </source>
</evidence>
<evidence type="ECO:0000256" key="1">
    <source>
        <dbReference type="ARBA" id="ARBA00012247"/>
    </source>
</evidence>
<evidence type="ECO:0000313" key="6">
    <source>
        <dbReference type="EMBL" id="GEU69875.1"/>
    </source>
</evidence>
<dbReference type="PANTHER" id="PTHR22958:SF1">
    <property type="entry name" value="GLYCEROPHOSPHOCHOLINE PHOSPHODIESTERASE GPCPD1"/>
    <property type="match status" value="1"/>
</dbReference>
<reference evidence="6" key="1">
    <citation type="journal article" date="2019" name="Sci. Rep.">
        <title>Draft genome of Tanacetum cinerariifolium, the natural source of mosquito coil.</title>
        <authorList>
            <person name="Yamashiro T."/>
            <person name="Shiraishi A."/>
            <person name="Satake H."/>
            <person name="Nakayama K."/>
        </authorList>
    </citation>
    <scope>NUCLEOTIDE SEQUENCE</scope>
</reference>
<feature type="domain" description="GP-PDE" evidence="5">
    <location>
        <begin position="24"/>
        <end position="303"/>
    </location>
</feature>
<dbReference type="GO" id="GO:0006071">
    <property type="term" value="P:glycerol metabolic process"/>
    <property type="evidence" value="ECO:0007669"/>
    <property type="project" value="UniProtKB-KW"/>
</dbReference>
<dbReference type="EMBL" id="BKCJ010006015">
    <property type="protein sequence ID" value="GEU69875.1"/>
    <property type="molecule type" value="Genomic_DNA"/>
</dbReference>
<comment type="catalytic activity">
    <reaction evidence="4">
        <text>a sn-glycero-3-phosphodiester + H2O = an alcohol + sn-glycerol 3-phosphate + H(+)</text>
        <dbReference type="Rhea" id="RHEA:12969"/>
        <dbReference type="ChEBI" id="CHEBI:15377"/>
        <dbReference type="ChEBI" id="CHEBI:15378"/>
        <dbReference type="ChEBI" id="CHEBI:30879"/>
        <dbReference type="ChEBI" id="CHEBI:57597"/>
        <dbReference type="ChEBI" id="CHEBI:83408"/>
        <dbReference type="EC" id="3.1.4.46"/>
    </reaction>
</comment>
<dbReference type="Gene3D" id="3.20.20.190">
    <property type="entry name" value="Phosphatidylinositol (PI) phosphodiesterase"/>
    <property type="match status" value="1"/>
</dbReference>
<protein>
    <recommendedName>
        <fullName evidence="1">glycerophosphodiester phosphodiesterase</fullName>
        <ecNumber evidence="1">3.1.4.46</ecNumber>
    </recommendedName>
</protein>
<evidence type="ECO:0000259" key="5">
    <source>
        <dbReference type="PROSITE" id="PS51704"/>
    </source>
</evidence>
<dbReference type="PANTHER" id="PTHR22958">
    <property type="entry name" value="GLYCEROPHOSPHORYL DIESTER PHOSPHODIESTERASE"/>
    <property type="match status" value="1"/>
</dbReference>
<evidence type="ECO:0000256" key="3">
    <source>
        <dbReference type="ARBA" id="ARBA00022801"/>
    </source>
</evidence>
<name>A0A6L2MCA7_TANCI</name>
<dbReference type="GO" id="GO:0008889">
    <property type="term" value="F:glycerophosphodiester phosphodiesterase activity"/>
    <property type="evidence" value="ECO:0007669"/>
    <property type="project" value="UniProtKB-EC"/>
</dbReference>
<dbReference type="InterPro" id="IPR030395">
    <property type="entry name" value="GP_PDE_dom"/>
</dbReference>
<dbReference type="PROSITE" id="PS51704">
    <property type="entry name" value="GP_PDE"/>
    <property type="match status" value="1"/>
</dbReference>
<keyword evidence="3" id="KW-0378">Hydrolase</keyword>
<evidence type="ECO:0000256" key="4">
    <source>
        <dbReference type="ARBA" id="ARBA00047512"/>
    </source>
</evidence>
<sequence>MATKAVHVFDVPNLDQVPENVMPLSIYATRLPTGVDVSNGGFKENSILSFNNAAKHPIDFIEFDVQVTKDDVAIIFHDDTILFQEHGEKRVTDLTLNEFFSYGPQRDDGKVGKSLARKVNGNVVGWQVESNDHSCTLQEAFEKVNPHVGFNIELKFDDNINYDQNHLIHVVQVILKVVHENAQDRPIIFSSFQPDAALLIKKLQEIYSVYFLTNGGTQIYADVRRNSLEEAKKVSLEGGLDGILSEVKGTFRNPSAAREIKESNLSLLTYGKWNNFPETVHVQHLMGIDGVIVDLVEEITRTVDEFKPRNGRGDVKSGEIGDSGRGIELSSNLMDEGMAAFGARLTLHHKPNSEPSILLHNETSIFHEPPVLQKINTVDVNHGDHDNSDGEPPMWFGSPSFREVSRAPNAAIPSSIRLDLDIPQPMDRKRGEDIVDEGY</sequence>
<dbReference type="EC" id="3.1.4.46" evidence="1"/>
<dbReference type="InterPro" id="IPR051578">
    <property type="entry name" value="GDPD"/>
</dbReference>
<gene>
    <name evidence="6" type="ORF">Tci_041853</name>
</gene>
<organism evidence="6">
    <name type="scientific">Tanacetum cinerariifolium</name>
    <name type="common">Dalmatian daisy</name>
    <name type="synonym">Chrysanthemum cinerariifolium</name>
    <dbReference type="NCBI Taxonomy" id="118510"/>
    <lineage>
        <taxon>Eukaryota</taxon>
        <taxon>Viridiplantae</taxon>
        <taxon>Streptophyta</taxon>
        <taxon>Embryophyta</taxon>
        <taxon>Tracheophyta</taxon>
        <taxon>Spermatophyta</taxon>
        <taxon>Magnoliopsida</taxon>
        <taxon>eudicotyledons</taxon>
        <taxon>Gunneridae</taxon>
        <taxon>Pentapetalae</taxon>
        <taxon>asterids</taxon>
        <taxon>campanulids</taxon>
        <taxon>Asterales</taxon>
        <taxon>Asteraceae</taxon>
        <taxon>Asteroideae</taxon>
        <taxon>Anthemideae</taxon>
        <taxon>Anthemidinae</taxon>
        <taxon>Tanacetum</taxon>
    </lineage>
</organism>
<comment type="caution">
    <text evidence="6">The sequence shown here is derived from an EMBL/GenBank/DDBJ whole genome shotgun (WGS) entry which is preliminary data.</text>
</comment>
<dbReference type="AlphaFoldDB" id="A0A6L2MCA7"/>